<dbReference type="GO" id="GO:0046872">
    <property type="term" value="F:metal ion binding"/>
    <property type="evidence" value="ECO:0007669"/>
    <property type="project" value="UniProtKB-KW"/>
</dbReference>
<name>A0A9N9PUF6_9HELO</name>
<keyword evidence="5" id="KW-0808">Transferase</keyword>
<accession>A0A9N9PUF6</accession>
<organism evidence="11 12">
    <name type="scientific">Hymenoscyphus albidus</name>
    <dbReference type="NCBI Taxonomy" id="595503"/>
    <lineage>
        <taxon>Eukaryota</taxon>
        <taxon>Fungi</taxon>
        <taxon>Dikarya</taxon>
        <taxon>Ascomycota</taxon>
        <taxon>Pezizomycotina</taxon>
        <taxon>Leotiomycetes</taxon>
        <taxon>Helotiales</taxon>
        <taxon>Helotiaceae</taxon>
        <taxon>Hymenoscyphus</taxon>
    </lineage>
</organism>
<evidence type="ECO:0000256" key="1">
    <source>
        <dbReference type="ARBA" id="ARBA00001936"/>
    </source>
</evidence>
<feature type="compositionally biased region" description="Polar residues" evidence="8">
    <location>
        <begin position="938"/>
        <end position="957"/>
    </location>
</feature>
<feature type="region of interest" description="Disordered" evidence="8">
    <location>
        <begin position="792"/>
        <end position="820"/>
    </location>
</feature>
<dbReference type="Pfam" id="PF03828">
    <property type="entry name" value="PAP_assoc"/>
    <property type="match status" value="1"/>
</dbReference>
<dbReference type="Pfam" id="PF22600">
    <property type="entry name" value="MTPAP-like_central"/>
    <property type="match status" value="1"/>
</dbReference>
<feature type="region of interest" description="Disordered" evidence="8">
    <location>
        <begin position="102"/>
        <end position="230"/>
    </location>
</feature>
<evidence type="ECO:0000256" key="6">
    <source>
        <dbReference type="ARBA" id="ARBA00022723"/>
    </source>
</evidence>
<dbReference type="InterPro" id="IPR043519">
    <property type="entry name" value="NT_sf"/>
</dbReference>
<evidence type="ECO:0000256" key="5">
    <source>
        <dbReference type="ARBA" id="ARBA00022679"/>
    </source>
</evidence>
<dbReference type="GO" id="GO:0031123">
    <property type="term" value="P:RNA 3'-end processing"/>
    <property type="evidence" value="ECO:0007669"/>
    <property type="project" value="TreeGrafter"/>
</dbReference>
<proteinExistence type="inferred from homology"/>
<dbReference type="SUPFAM" id="SSF81301">
    <property type="entry name" value="Nucleotidyltransferase"/>
    <property type="match status" value="1"/>
</dbReference>
<dbReference type="Gene3D" id="3.30.460.10">
    <property type="entry name" value="Beta Polymerase, domain 2"/>
    <property type="match status" value="1"/>
</dbReference>
<evidence type="ECO:0000256" key="7">
    <source>
        <dbReference type="ARBA" id="ARBA00022842"/>
    </source>
</evidence>
<dbReference type="InterPro" id="IPR054708">
    <property type="entry name" value="MTPAP-like_central"/>
</dbReference>
<feature type="compositionally biased region" description="Polar residues" evidence="8">
    <location>
        <begin position="1215"/>
        <end position="1228"/>
    </location>
</feature>
<evidence type="ECO:0000313" key="11">
    <source>
        <dbReference type="EMBL" id="CAG8975493.1"/>
    </source>
</evidence>
<comment type="caution">
    <text evidence="11">The sequence shown here is derived from an EMBL/GenBank/DDBJ whole genome shotgun (WGS) entry which is preliminary data.</text>
</comment>
<dbReference type="CDD" id="cd05402">
    <property type="entry name" value="NT_PAP_TUTase"/>
    <property type="match status" value="1"/>
</dbReference>
<dbReference type="EC" id="2.7.7.19" evidence="4"/>
<comment type="cofactor">
    <cofactor evidence="2">
        <name>Mg(2+)</name>
        <dbReference type="ChEBI" id="CHEBI:18420"/>
    </cofactor>
</comment>
<evidence type="ECO:0000256" key="3">
    <source>
        <dbReference type="ARBA" id="ARBA00008593"/>
    </source>
</evidence>
<feature type="region of interest" description="Disordered" evidence="8">
    <location>
        <begin position="925"/>
        <end position="957"/>
    </location>
</feature>
<keyword evidence="6" id="KW-0479">Metal-binding</keyword>
<feature type="compositionally biased region" description="Basic and acidic residues" evidence="8">
    <location>
        <begin position="125"/>
        <end position="139"/>
    </location>
</feature>
<evidence type="ECO:0000259" key="10">
    <source>
        <dbReference type="Pfam" id="PF22600"/>
    </source>
</evidence>
<keyword evidence="7" id="KW-0460">Magnesium</keyword>
<evidence type="ECO:0000256" key="8">
    <source>
        <dbReference type="SAM" id="MobiDB-lite"/>
    </source>
</evidence>
<feature type="compositionally biased region" description="Low complexity" evidence="8">
    <location>
        <begin position="627"/>
        <end position="644"/>
    </location>
</feature>
<feature type="compositionally biased region" description="Basic and acidic residues" evidence="8">
    <location>
        <begin position="726"/>
        <end position="735"/>
    </location>
</feature>
<feature type="compositionally biased region" description="Basic and acidic residues" evidence="8">
    <location>
        <begin position="1198"/>
        <end position="1209"/>
    </location>
</feature>
<feature type="region of interest" description="Disordered" evidence="8">
    <location>
        <begin position="1120"/>
        <end position="1288"/>
    </location>
</feature>
<evidence type="ECO:0000259" key="9">
    <source>
        <dbReference type="Pfam" id="PF03828"/>
    </source>
</evidence>
<feature type="compositionally biased region" description="Polar residues" evidence="8">
    <location>
        <begin position="169"/>
        <end position="185"/>
    </location>
</feature>
<evidence type="ECO:0000256" key="4">
    <source>
        <dbReference type="ARBA" id="ARBA00012388"/>
    </source>
</evidence>
<feature type="region of interest" description="Disordered" evidence="8">
    <location>
        <begin position="591"/>
        <end position="656"/>
    </location>
</feature>
<evidence type="ECO:0000256" key="2">
    <source>
        <dbReference type="ARBA" id="ARBA00001946"/>
    </source>
</evidence>
<dbReference type="GO" id="GO:0010605">
    <property type="term" value="P:negative regulation of macromolecule metabolic process"/>
    <property type="evidence" value="ECO:0007669"/>
    <property type="project" value="UniProtKB-ARBA"/>
</dbReference>
<dbReference type="Gene3D" id="1.10.1410.10">
    <property type="match status" value="1"/>
</dbReference>
<gene>
    <name evidence="11" type="ORF">HYALB_00004812</name>
</gene>
<feature type="domain" description="PAP-associated" evidence="9">
    <location>
        <begin position="494"/>
        <end position="548"/>
    </location>
</feature>
<dbReference type="SUPFAM" id="SSF81631">
    <property type="entry name" value="PAP/OAS1 substrate-binding domain"/>
    <property type="match status" value="1"/>
</dbReference>
<sequence length="1288" mass="142033">MEGQPSSANSQYQYQSAQWSRLVRRNTLADSTPSSSPSIASSTQLPTPQLDLLPILLPQHSSFHQAQLAKYNRLIASARATRLQSSPLPPLLSAQHIQAVPGLRSGSSGGNTARTTKLGARVGHGNKEPRKSSKGERALITEQENPAIMPGKKLDMTNQLPPRPRIHHQNTSLSHQSSSVPSTPHQHARKFSFESREPSPNATNNHSPRSAYSESNIILPSAKIPPPRGGCRYETAMAHTKRRMPYSIGAERLEKQNTASVKSKLSEDEERILSTDMRELYDRLLPTPASEARRKMLIEKLEKLFNEEWPGHDIKVHVFGSSGNLLCTDESDVDICITTDAKEMEGVCLIADLLAKNGMERVICVSTAKVPIVKIWDPELRLACDMNVNNTLALENTRMIKTYVLIDDRVRPLAMIIKHWTKRRIVNDAAFGGTLSSYTWICMIIYFLQTRNPSVLPALHQRPHLKLPSKDGLESAFADDLDALKGHGAKNKETLGELLFAFFRFYGYEFDYEKQVVSVRNGKSITKIEKKWHQANNNALCVEEPFNVGRNLGNTADDTSFRGLHLEIRRAFDLVAQGKLEECCEQFQYPKEEERVWERPPPKPRPVLRSTSQSTRGRGGNRGGGRHNQNNRNNNSNRRASSAGYDSNAPYNPGALPQNMTAQDIWLQRQAQAQLHNDLYTTYSVLQAQENSLRLQLYNQSQGYLQAQQNQAYAQSQQAQSASGSRTDRGSDRNRTSSFDQPPLTAPLRPDMYFYPIGYPSYGYQTPSTNPSSPSLSAAVPELRRSMHRSNAANGVGQNGQSSSSLRSHSQPAVRSSSGHMAVQAVGISNPGLGIYQSARQPTGVPIPNFIADENPDLGVPATTPPTEDPPKEYVGYYVNQTRPNPMRRESALAIPAFGDLAHGGRRRLSTDQLPQSILDRLKRASRSPSPLGHDRTYSTGGPHTIPFNSMQPQHGISSSNLRALNIQAPAVVNGSNVPAPVSIPNWQASVNGAVMIDDQSSYIAVGSLDSASQTSGMISETPESDEELPGQLTPRDHRYEIRAETLLDNCSNTQGMSIPRTPENPVKQTNGRMVAELPPRLSPNSRNRLARQNGGMSPLDIGAGHHDGLREELPHLSPVYETLTPSPTANRKFEPLSDHKSSRVSMKIIGDNGELNRSTHESDQKSTSLEQRWDQKLVGLELKSDQKPSQKPVNSEQRSDKAEIKSAKPEPQTGGVNNGHQAKQTGTLHKPNGHTRGSKSEGGSSGTWQKITKGGKKKGATTEMKSSVNGQPQREKLPNNESERKGG</sequence>
<feature type="region of interest" description="Disordered" evidence="8">
    <location>
        <begin position="24"/>
        <end position="45"/>
    </location>
</feature>
<dbReference type="OrthoDB" id="2274644at2759"/>
<dbReference type="PANTHER" id="PTHR12271:SF113">
    <property type="entry name" value="POLY(A) RNA POLYMERASE CID11"/>
    <property type="match status" value="1"/>
</dbReference>
<dbReference type="PANTHER" id="PTHR12271">
    <property type="entry name" value="POLY A POLYMERASE CID PAP -RELATED"/>
    <property type="match status" value="1"/>
</dbReference>
<comment type="similarity">
    <text evidence="3">Belongs to the DNA polymerase type-B-like family.</text>
</comment>
<feature type="region of interest" description="Disordered" evidence="8">
    <location>
        <begin position="1077"/>
        <end position="1097"/>
    </location>
</feature>
<reference evidence="11" key="1">
    <citation type="submission" date="2021-07" db="EMBL/GenBank/DDBJ databases">
        <authorList>
            <person name="Durling M."/>
        </authorList>
    </citation>
    <scope>NUCLEOTIDE SEQUENCE</scope>
</reference>
<feature type="compositionally biased region" description="Basic and acidic residues" evidence="8">
    <location>
        <begin position="1274"/>
        <end position="1288"/>
    </location>
</feature>
<keyword evidence="12" id="KW-1185">Reference proteome</keyword>
<comment type="cofactor">
    <cofactor evidence="1">
        <name>Mn(2+)</name>
        <dbReference type="ChEBI" id="CHEBI:29035"/>
    </cofactor>
</comment>
<feature type="region of interest" description="Disordered" evidence="8">
    <location>
        <begin position="709"/>
        <end position="747"/>
    </location>
</feature>
<feature type="compositionally biased region" description="Low complexity" evidence="8">
    <location>
        <begin position="31"/>
        <end position="45"/>
    </location>
</feature>
<feature type="region of interest" description="Disordered" evidence="8">
    <location>
        <begin position="1014"/>
        <end position="1033"/>
    </location>
</feature>
<feature type="compositionally biased region" description="Basic and acidic residues" evidence="8">
    <location>
        <begin position="591"/>
        <end position="601"/>
    </location>
</feature>
<dbReference type="EMBL" id="CAJVRM010000139">
    <property type="protein sequence ID" value="CAG8975493.1"/>
    <property type="molecule type" value="Genomic_DNA"/>
</dbReference>
<dbReference type="GO" id="GO:1990817">
    <property type="term" value="F:poly(A) RNA polymerase activity"/>
    <property type="evidence" value="ECO:0007669"/>
    <property type="project" value="UniProtKB-EC"/>
</dbReference>
<feature type="compositionally biased region" description="Polar residues" evidence="8">
    <location>
        <begin position="198"/>
        <end position="218"/>
    </location>
</feature>
<evidence type="ECO:0000313" key="12">
    <source>
        <dbReference type="Proteomes" id="UP000701801"/>
    </source>
</evidence>
<dbReference type="Proteomes" id="UP000701801">
    <property type="component" value="Unassembled WGS sequence"/>
</dbReference>
<feature type="compositionally biased region" description="Basic and acidic residues" evidence="8">
    <location>
        <begin position="1132"/>
        <end position="1142"/>
    </location>
</feature>
<protein>
    <recommendedName>
        <fullName evidence="4">polynucleotide adenylyltransferase</fullName>
        <ecNumber evidence="4">2.7.7.19</ecNumber>
    </recommendedName>
</protein>
<feature type="compositionally biased region" description="Low complexity" evidence="8">
    <location>
        <begin position="709"/>
        <end position="725"/>
    </location>
</feature>
<dbReference type="InterPro" id="IPR002058">
    <property type="entry name" value="PAP_assoc"/>
</dbReference>
<feature type="domain" description="Poly(A) RNA polymerase mitochondrial-like central palm" evidence="10">
    <location>
        <begin position="273"/>
        <end position="404"/>
    </location>
</feature>